<reference evidence="1" key="1">
    <citation type="submission" date="2022-06" db="EMBL/GenBank/DDBJ databases">
        <title>Fusarium solani species complex genomes reveal bases of compartmentalisation and animal pathogenesis.</title>
        <authorList>
            <person name="Tsai I.J."/>
        </authorList>
    </citation>
    <scope>NUCLEOTIDE SEQUENCE</scope>
    <source>
        <strain evidence="1">Fu6.1</strain>
    </source>
</reference>
<proteinExistence type="predicted"/>
<comment type="caution">
    <text evidence="1">The sequence shown here is derived from an EMBL/GenBank/DDBJ whole genome shotgun (WGS) entry which is preliminary data.</text>
</comment>
<organism evidence="1 2">
    <name type="scientific">Fusarium keratoplasticum</name>
    <dbReference type="NCBI Taxonomy" id="1328300"/>
    <lineage>
        <taxon>Eukaryota</taxon>
        <taxon>Fungi</taxon>
        <taxon>Dikarya</taxon>
        <taxon>Ascomycota</taxon>
        <taxon>Pezizomycotina</taxon>
        <taxon>Sordariomycetes</taxon>
        <taxon>Hypocreomycetidae</taxon>
        <taxon>Hypocreales</taxon>
        <taxon>Nectriaceae</taxon>
        <taxon>Fusarium</taxon>
        <taxon>Fusarium solani species complex</taxon>
    </lineage>
</organism>
<evidence type="ECO:0000313" key="1">
    <source>
        <dbReference type="EMBL" id="KAI8670856.1"/>
    </source>
</evidence>
<name>A0ACC0QZ20_9HYPO</name>
<accession>A0ACC0QZ20</accession>
<dbReference type="EMBL" id="CM046506">
    <property type="protein sequence ID" value="KAI8670856.1"/>
    <property type="molecule type" value="Genomic_DNA"/>
</dbReference>
<dbReference type="Proteomes" id="UP001065298">
    <property type="component" value="Chromosome 4"/>
</dbReference>
<sequence>MPSPTKKRKLNNGAQSAVPTRGLEYFFSKQRQNGSASDKTPEAQDKDETARHATENLTDEELARKLQAEWDQEVANERQANQTGTRSTPSEQNGSRSRDESPAASELKPPKALPTMPKPSASGDPKKPTLGLQSAGMAEDTVSTSIPLDEPPLTFEPSKYIPQLKEHWASEGGNASYALLTRCFVLISGTTSRIKIVDTLVNCLRVLIEGDPTSLLPAVWLATNSISPPYISLELGLGGSAISKALRNVCGLDSKSLKAIYDKYGDAGDVAFEAKRKQSFTLRKPKPLTIKAVYQSLVKIANSQGQGSGEAKQRLVDRLLQDARGGEESRFIVRTLCQHLRIGAVKTTMLIALSRAFLLSRPPETDFPLRSASELSKLKKEELAEIWGRGEELVKACFARRPNYDDLVPVLLEIGISEELLIRCGIALHIPLRPMLGSITRDLAEMLTKLQGRDFACEYKYDGQRAQIHCDEHGKVTIFSRHLELMTDKYPDLVELMPKIRGEGVDSFIMEGEVVAVDRATGELKNFQTLTNRARKDVAIGSITIDVCLFSFDLMYLNGQPLLDRPFRERRELLRSLFKEVPHHFTWVKSLDATSADSETVLDFFKSATENKCEGIMVKILDNLPALPYVGDAEEQEPEKAEKAASKAKAKGKAKSKNTSGENGGETKTKSRRKPLLATYEPDKRLDSWLKVKKDYSSSFDTLDLIPVAAWHGQGRKSKWWSPILMACRNEETGALEAVCKCMSGFTDAFYKANREFYDDGEESEEPKNTRSQQPSFVEYSGPRPDVWFEPQEVWEMAFADITLSPTYTAAIGLVSEERGLSLRFPRFLKKREDKSLEEASTNDFLAGLFRKQEAKASSTKENNNGTEEVEEADEVEE</sequence>
<evidence type="ECO:0000313" key="2">
    <source>
        <dbReference type="Proteomes" id="UP001065298"/>
    </source>
</evidence>
<keyword evidence="1" id="KW-0436">Ligase</keyword>
<gene>
    <name evidence="1" type="ORF">NCS57_00558700</name>
</gene>
<keyword evidence="2" id="KW-1185">Reference proteome</keyword>
<protein>
    <submittedName>
        <fullName evidence="1">DNA ligase</fullName>
    </submittedName>
</protein>